<organism evidence="1 2">
    <name type="scientific">Sphingobium subterraneum</name>
    <dbReference type="NCBI Taxonomy" id="627688"/>
    <lineage>
        <taxon>Bacteria</taxon>
        <taxon>Pseudomonadati</taxon>
        <taxon>Pseudomonadota</taxon>
        <taxon>Alphaproteobacteria</taxon>
        <taxon>Sphingomonadales</taxon>
        <taxon>Sphingomonadaceae</taxon>
        <taxon>Sphingobium</taxon>
    </lineage>
</organism>
<protein>
    <submittedName>
        <fullName evidence="1">Putative RNA-binding Zn-ribbon protein involved in translation (DUF1610 family)</fullName>
    </submittedName>
</protein>
<accession>A0A841J3B0</accession>
<keyword evidence="2" id="KW-1185">Reference proteome</keyword>
<sequence>MMKATVSDTSTGKVPLKINVFQFVQTANAQLAPMFPYTDPGAIVPCAAAFESDGKGTHIGYFVHENVVDEIVINYANTGRMRTGDVYVGPKEHGVGGDSDEAYFAVQVITQRQLEEGEQSEAMAFNCENCGTEVYRYRYDETEGNVGEIAGLSALPTIFGSNSFALNVNANEDLRTCKSCGHVSRPFPLHIWGWYDYAFRTNVARKAVEEFEGAIAS</sequence>
<evidence type="ECO:0000313" key="2">
    <source>
        <dbReference type="Proteomes" id="UP000552700"/>
    </source>
</evidence>
<dbReference type="Proteomes" id="UP000552700">
    <property type="component" value="Unassembled WGS sequence"/>
</dbReference>
<dbReference type="EMBL" id="JACIJP010000001">
    <property type="protein sequence ID" value="MBB6123095.1"/>
    <property type="molecule type" value="Genomic_DNA"/>
</dbReference>
<proteinExistence type="predicted"/>
<evidence type="ECO:0000313" key="1">
    <source>
        <dbReference type="EMBL" id="MBB6123095.1"/>
    </source>
</evidence>
<name>A0A841J3B0_9SPHN</name>
<dbReference type="AlphaFoldDB" id="A0A841J3B0"/>
<comment type="caution">
    <text evidence="1">The sequence shown here is derived from an EMBL/GenBank/DDBJ whole genome shotgun (WGS) entry which is preliminary data.</text>
</comment>
<gene>
    <name evidence="1" type="ORF">FHS92_000802</name>
</gene>
<reference evidence="1 2" key="1">
    <citation type="submission" date="2020-08" db="EMBL/GenBank/DDBJ databases">
        <title>Genomic Encyclopedia of Type Strains, Phase IV (KMG-IV): sequencing the most valuable type-strain genomes for metagenomic binning, comparative biology and taxonomic classification.</title>
        <authorList>
            <person name="Goeker M."/>
        </authorList>
    </citation>
    <scope>NUCLEOTIDE SEQUENCE [LARGE SCALE GENOMIC DNA]</scope>
    <source>
        <strain evidence="1 2">DSM 102255</strain>
    </source>
</reference>